<feature type="binding site" description="axial binding residue" evidence="11">
    <location>
        <position position="82"/>
    </location>
    <ligand>
        <name>heme</name>
        <dbReference type="ChEBI" id="CHEBI:30413"/>
    </ligand>
    <ligandPart>
        <name>Fe</name>
        <dbReference type="ChEBI" id="CHEBI:18248"/>
    </ligandPart>
</feature>
<dbReference type="InterPro" id="IPR050479">
    <property type="entry name" value="CYP11_CYP27_families"/>
</dbReference>
<dbReference type="EMBL" id="KE307043">
    <property type="protein sequence ID" value="EPQ20732.1"/>
    <property type="molecule type" value="Genomic_DNA"/>
</dbReference>
<keyword evidence="4 11" id="KW-0349">Heme</keyword>
<dbReference type="InterPro" id="IPR001128">
    <property type="entry name" value="Cyt_P450"/>
</dbReference>
<keyword evidence="14" id="KW-1185">Reference proteome</keyword>
<dbReference type="GO" id="GO:0005743">
    <property type="term" value="C:mitochondrial inner membrane"/>
    <property type="evidence" value="ECO:0007669"/>
    <property type="project" value="UniProtKB-SubCell"/>
</dbReference>
<dbReference type="SUPFAM" id="SSF48264">
    <property type="entry name" value="Cytochrome P450"/>
    <property type="match status" value="1"/>
</dbReference>
<dbReference type="GO" id="GO:0016705">
    <property type="term" value="F:oxidoreductase activity, acting on paired donors, with incorporation or reduction of molecular oxygen"/>
    <property type="evidence" value="ECO:0007669"/>
    <property type="project" value="InterPro"/>
</dbReference>
<comment type="similarity">
    <text evidence="3 12">Belongs to the cytochrome P450 family.</text>
</comment>
<dbReference type="InterPro" id="IPR002401">
    <property type="entry name" value="Cyt_P450_E_grp-I"/>
</dbReference>
<protein>
    <submittedName>
        <fullName evidence="13">1,25-dihydroxyvitamin D(3) 24-hydroxylase, mitochondrial</fullName>
    </submittedName>
</protein>
<evidence type="ECO:0000256" key="2">
    <source>
        <dbReference type="ARBA" id="ARBA00004637"/>
    </source>
</evidence>
<reference evidence="13 14" key="1">
    <citation type="journal article" date="2013" name="Nat. Commun.">
        <title>Genome analysis reveals insights into physiology and longevity of the Brandt's bat Myotis brandtii.</title>
        <authorList>
            <person name="Seim I."/>
            <person name="Fang X."/>
            <person name="Xiong Z."/>
            <person name="Lobanov A.V."/>
            <person name="Huang Z."/>
            <person name="Ma S."/>
            <person name="Feng Y."/>
            <person name="Turanov A.A."/>
            <person name="Zhu Y."/>
            <person name="Lenz T.L."/>
            <person name="Gerashchenko M.V."/>
            <person name="Fan D."/>
            <person name="Hee Yim S."/>
            <person name="Yao X."/>
            <person name="Jordan D."/>
            <person name="Xiong Y."/>
            <person name="Ma Y."/>
            <person name="Lyapunov A.N."/>
            <person name="Chen G."/>
            <person name="Kulakova O.I."/>
            <person name="Sun Y."/>
            <person name="Lee S.G."/>
            <person name="Bronson R.T."/>
            <person name="Moskalev A.A."/>
            <person name="Sunyaev S.R."/>
            <person name="Zhang G."/>
            <person name="Krogh A."/>
            <person name="Wang J."/>
            <person name="Gladyshev V.N."/>
        </authorList>
    </citation>
    <scope>NUCLEOTIDE SEQUENCE [LARGE SCALE GENOMIC DNA]</scope>
</reference>
<gene>
    <name evidence="13" type="ORF">D623_10000283</name>
</gene>
<keyword evidence="10" id="KW-0472">Membrane</keyword>
<name>S7QGW9_MYOBR</name>
<evidence type="ECO:0000256" key="9">
    <source>
        <dbReference type="ARBA" id="ARBA00023033"/>
    </source>
</evidence>
<proteinExistence type="inferred from homology"/>
<evidence type="ECO:0000313" key="14">
    <source>
        <dbReference type="Proteomes" id="UP000052978"/>
    </source>
</evidence>
<dbReference type="GO" id="GO:0004497">
    <property type="term" value="F:monooxygenase activity"/>
    <property type="evidence" value="ECO:0007669"/>
    <property type="project" value="UniProtKB-KW"/>
</dbReference>
<dbReference type="PANTHER" id="PTHR24279:SF125">
    <property type="entry name" value="CYTOCHROME P450 FAMILY 24 SUBFAMILY A MEMBER 1"/>
    <property type="match status" value="1"/>
</dbReference>
<dbReference type="GO" id="GO:0008203">
    <property type="term" value="P:cholesterol metabolic process"/>
    <property type="evidence" value="ECO:0007669"/>
    <property type="project" value="TreeGrafter"/>
</dbReference>
<evidence type="ECO:0000313" key="13">
    <source>
        <dbReference type="EMBL" id="EPQ20732.1"/>
    </source>
</evidence>
<evidence type="ECO:0000256" key="5">
    <source>
        <dbReference type="ARBA" id="ARBA00022723"/>
    </source>
</evidence>
<evidence type="ECO:0000256" key="6">
    <source>
        <dbReference type="ARBA" id="ARBA00022946"/>
    </source>
</evidence>
<dbReference type="GO" id="GO:0071375">
    <property type="term" value="P:cellular response to peptide hormone stimulus"/>
    <property type="evidence" value="ECO:0007669"/>
    <property type="project" value="TreeGrafter"/>
</dbReference>
<evidence type="ECO:0000256" key="8">
    <source>
        <dbReference type="ARBA" id="ARBA00023004"/>
    </source>
</evidence>
<keyword evidence="7 12" id="KW-0560">Oxidoreductase</keyword>
<dbReference type="Gene3D" id="1.10.630.10">
    <property type="entry name" value="Cytochrome P450"/>
    <property type="match status" value="1"/>
</dbReference>
<comment type="cofactor">
    <cofactor evidence="1 11">
        <name>heme</name>
        <dbReference type="ChEBI" id="CHEBI:30413"/>
    </cofactor>
</comment>
<evidence type="ECO:0000256" key="11">
    <source>
        <dbReference type="PIRSR" id="PIRSR602401-1"/>
    </source>
</evidence>
<evidence type="ECO:0000256" key="10">
    <source>
        <dbReference type="ARBA" id="ARBA00023136"/>
    </source>
</evidence>
<dbReference type="PROSITE" id="PS00086">
    <property type="entry name" value="CYTOCHROME_P450"/>
    <property type="match status" value="1"/>
</dbReference>
<keyword evidence="9 12" id="KW-0503">Monooxygenase</keyword>
<accession>S7QGW9</accession>
<keyword evidence="6" id="KW-0809">Transit peptide</keyword>
<dbReference type="InterPro" id="IPR036396">
    <property type="entry name" value="Cyt_P450_sf"/>
</dbReference>
<dbReference type="GO" id="GO:0005506">
    <property type="term" value="F:iron ion binding"/>
    <property type="evidence" value="ECO:0007669"/>
    <property type="project" value="InterPro"/>
</dbReference>
<keyword evidence="8 11" id="KW-0408">Iron</keyword>
<dbReference type="Proteomes" id="UP000052978">
    <property type="component" value="Unassembled WGS sequence"/>
</dbReference>
<dbReference type="GO" id="GO:0020037">
    <property type="term" value="F:heme binding"/>
    <property type="evidence" value="ECO:0007669"/>
    <property type="project" value="InterPro"/>
</dbReference>
<evidence type="ECO:0000256" key="3">
    <source>
        <dbReference type="ARBA" id="ARBA00010617"/>
    </source>
</evidence>
<dbReference type="PANTHER" id="PTHR24279">
    <property type="entry name" value="CYTOCHROME P450"/>
    <property type="match status" value="1"/>
</dbReference>
<evidence type="ECO:0000256" key="4">
    <source>
        <dbReference type="ARBA" id="ARBA00022617"/>
    </source>
</evidence>
<dbReference type="GO" id="GO:0006704">
    <property type="term" value="P:glucocorticoid biosynthetic process"/>
    <property type="evidence" value="ECO:0007669"/>
    <property type="project" value="TreeGrafter"/>
</dbReference>
<evidence type="ECO:0000256" key="12">
    <source>
        <dbReference type="RuleBase" id="RU000461"/>
    </source>
</evidence>
<evidence type="ECO:0000256" key="7">
    <source>
        <dbReference type="ARBA" id="ARBA00023002"/>
    </source>
</evidence>
<comment type="subcellular location">
    <subcellularLocation>
        <location evidence="2">Mitochondrion inner membrane</location>
        <topology evidence="2">Peripheral membrane protein</topology>
    </subcellularLocation>
</comment>
<dbReference type="PRINTS" id="PR00463">
    <property type="entry name" value="EP450I"/>
</dbReference>
<sequence length="134" mass="15332">MQQLFTLTPSVPFTTRTLDKATVLGDYALPKGTVLMLNTQVLGSNEENFDDASQFRPERWLQEKEKINPFAHLPFGLGKRMCIGRRLAELQLHLAVCWIVRKYDIVATDHEPVEMLHLGILVPSRELPIAFCQR</sequence>
<evidence type="ECO:0000256" key="1">
    <source>
        <dbReference type="ARBA" id="ARBA00001971"/>
    </source>
</evidence>
<dbReference type="InterPro" id="IPR017972">
    <property type="entry name" value="Cyt_P450_CS"/>
</dbReference>
<dbReference type="GO" id="GO:0006700">
    <property type="term" value="P:C21-steroid hormone biosynthetic process"/>
    <property type="evidence" value="ECO:0007669"/>
    <property type="project" value="TreeGrafter"/>
</dbReference>
<dbReference type="Pfam" id="PF00067">
    <property type="entry name" value="p450"/>
    <property type="match status" value="1"/>
</dbReference>
<dbReference type="AlphaFoldDB" id="S7QGW9"/>
<dbReference type="GO" id="GO:0034650">
    <property type="term" value="P:cortisol metabolic process"/>
    <property type="evidence" value="ECO:0007669"/>
    <property type="project" value="TreeGrafter"/>
</dbReference>
<keyword evidence="5 11" id="KW-0479">Metal-binding</keyword>
<dbReference type="eggNOG" id="KOG0159">
    <property type="taxonomic scope" value="Eukaryota"/>
</dbReference>
<organism evidence="13 14">
    <name type="scientific">Myotis brandtii</name>
    <name type="common">Brandt's bat</name>
    <dbReference type="NCBI Taxonomy" id="109478"/>
    <lineage>
        <taxon>Eukaryota</taxon>
        <taxon>Metazoa</taxon>
        <taxon>Chordata</taxon>
        <taxon>Craniata</taxon>
        <taxon>Vertebrata</taxon>
        <taxon>Euteleostomi</taxon>
        <taxon>Mammalia</taxon>
        <taxon>Eutheria</taxon>
        <taxon>Laurasiatheria</taxon>
        <taxon>Chiroptera</taxon>
        <taxon>Yangochiroptera</taxon>
        <taxon>Vespertilionidae</taxon>
        <taxon>Myotis</taxon>
    </lineage>
</organism>